<dbReference type="AlphaFoldDB" id="A0A944D862"/>
<evidence type="ECO:0000256" key="1">
    <source>
        <dbReference type="ARBA" id="ARBA00004141"/>
    </source>
</evidence>
<gene>
    <name evidence="9" type="ORF">I8J34_03865</name>
</gene>
<feature type="transmembrane region" description="Helical" evidence="7">
    <location>
        <begin position="135"/>
        <end position="158"/>
    </location>
</feature>
<accession>A0A944D862</accession>
<evidence type="ECO:0000256" key="2">
    <source>
        <dbReference type="ARBA" id="ARBA00006143"/>
    </source>
</evidence>
<dbReference type="Proteomes" id="UP000694660">
    <property type="component" value="Unassembled WGS sequence"/>
</dbReference>
<dbReference type="PANTHER" id="PTHR31272">
    <property type="entry name" value="CYTOCHROME C-TYPE BIOGENESIS PROTEIN HI_1454-RELATED"/>
    <property type="match status" value="1"/>
</dbReference>
<dbReference type="RefSeq" id="WP_214360053.1">
    <property type="nucleotide sequence ID" value="NZ_JAEKFT010000003.1"/>
</dbReference>
<feature type="transmembrane region" description="Helical" evidence="7">
    <location>
        <begin position="12"/>
        <end position="33"/>
    </location>
</feature>
<comment type="similarity">
    <text evidence="2">Belongs to the DsbD family.</text>
</comment>
<proteinExistence type="inferred from homology"/>
<feature type="transmembrane region" description="Helical" evidence="7">
    <location>
        <begin position="170"/>
        <end position="191"/>
    </location>
</feature>
<sequence>MIDAPTLGLAGAAAAGLISFLSPCVLPLVPAYVSYMAGHSMHGTQVDVDARSRLHAGVMSLFFVLGFSAVFIALGASATALGQLLLRYRHEAGLVGGAIVIGFGLFMLGLFRHVSWFHRDLRFHPHLASGHPASALVLGIAFGFGWTPCIGPVLGVILTASAMQGSVSGGVSLLAAYALGLGVPFVLSAVFMREMVGRLKTLRHAGRPLQVVAGLVMVAMGVAMMTGQLTAFSYWLLEQFPVLGRIG</sequence>
<feature type="transmembrane region" description="Helical" evidence="7">
    <location>
        <begin position="94"/>
        <end position="114"/>
    </location>
</feature>
<evidence type="ECO:0000313" key="9">
    <source>
        <dbReference type="EMBL" id="MBT0960301.1"/>
    </source>
</evidence>
<comment type="caution">
    <text evidence="9">The sequence shown here is derived from an EMBL/GenBank/DDBJ whole genome shotgun (WGS) entry which is preliminary data.</text>
</comment>
<keyword evidence="4" id="KW-0201">Cytochrome c-type biogenesis</keyword>
<name>A0A944D862_DENI1</name>
<dbReference type="PANTHER" id="PTHR31272:SF4">
    <property type="entry name" value="CYTOCHROME C-TYPE BIOGENESIS PROTEIN HI_1454-RELATED"/>
    <property type="match status" value="1"/>
</dbReference>
<evidence type="ECO:0000256" key="4">
    <source>
        <dbReference type="ARBA" id="ARBA00022748"/>
    </source>
</evidence>
<comment type="subcellular location">
    <subcellularLocation>
        <location evidence="1">Membrane</location>
        <topology evidence="1">Multi-pass membrane protein</topology>
    </subcellularLocation>
</comment>
<evidence type="ECO:0000256" key="6">
    <source>
        <dbReference type="ARBA" id="ARBA00023136"/>
    </source>
</evidence>
<evidence type="ECO:0000313" key="10">
    <source>
        <dbReference type="Proteomes" id="UP000694660"/>
    </source>
</evidence>
<feature type="transmembrane region" description="Helical" evidence="7">
    <location>
        <begin position="212"/>
        <end position="237"/>
    </location>
</feature>
<evidence type="ECO:0000256" key="5">
    <source>
        <dbReference type="ARBA" id="ARBA00022989"/>
    </source>
</evidence>
<dbReference type="EMBL" id="JAEKFT010000003">
    <property type="protein sequence ID" value="MBT0960301.1"/>
    <property type="molecule type" value="Genomic_DNA"/>
</dbReference>
<dbReference type="Pfam" id="PF02683">
    <property type="entry name" value="DsbD_TM"/>
    <property type="match status" value="1"/>
</dbReference>
<evidence type="ECO:0000256" key="7">
    <source>
        <dbReference type="SAM" id="Phobius"/>
    </source>
</evidence>
<keyword evidence="5 7" id="KW-1133">Transmembrane helix</keyword>
<dbReference type="InterPro" id="IPR051790">
    <property type="entry name" value="Cytochrome_c-biogenesis_DsbD"/>
</dbReference>
<dbReference type="GO" id="GO:0016020">
    <property type="term" value="C:membrane"/>
    <property type="evidence" value="ECO:0007669"/>
    <property type="project" value="UniProtKB-SubCell"/>
</dbReference>
<dbReference type="InterPro" id="IPR003834">
    <property type="entry name" value="Cyt_c_assmbl_TM_dom"/>
</dbReference>
<dbReference type="GO" id="GO:0017004">
    <property type="term" value="P:cytochrome complex assembly"/>
    <property type="evidence" value="ECO:0007669"/>
    <property type="project" value="UniProtKB-KW"/>
</dbReference>
<keyword evidence="6 7" id="KW-0472">Membrane</keyword>
<protein>
    <submittedName>
        <fullName evidence="9">Cytochrome c biogenesis protein CcdA</fullName>
    </submittedName>
</protein>
<evidence type="ECO:0000259" key="8">
    <source>
        <dbReference type="Pfam" id="PF02683"/>
    </source>
</evidence>
<organism evidence="9 10">
    <name type="scientific">Denitromonas iodatirespirans</name>
    <dbReference type="NCBI Taxonomy" id="2795389"/>
    <lineage>
        <taxon>Bacteria</taxon>
        <taxon>Pseudomonadati</taxon>
        <taxon>Pseudomonadota</taxon>
        <taxon>Betaproteobacteria</taxon>
        <taxon>Rhodocyclales</taxon>
        <taxon>Zoogloeaceae</taxon>
        <taxon>Denitromonas</taxon>
    </lineage>
</organism>
<feature type="domain" description="Cytochrome C biogenesis protein transmembrane" evidence="8">
    <location>
        <begin position="12"/>
        <end position="225"/>
    </location>
</feature>
<evidence type="ECO:0000256" key="3">
    <source>
        <dbReference type="ARBA" id="ARBA00022692"/>
    </source>
</evidence>
<feature type="transmembrane region" description="Helical" evidence="7">
    <location>
        <begin position="54"/>
        <end position="74"/>
    </location>
</feature>
<keyword evidence="3 7" id="KW-0812">Transmembrane</keyword>
<reference evidence="10" key="1">
    <citation type="journal article" date="2022" name="ISME J.">
        <title>Genetic and phylogenetic analysis of dissimilatory iodate-reducing bacteria identifies potential niches across the world's oceans.</title>
        <authorList>
            <person name="Reyes-Umana V."/>
            <person name="Henning Z."/>
            <person name="Lee K."/>
            <person name="Barnum T.P."/>
            <person name="Coates J.D."/>
        </authorList>
    </citation>
    <scope>NUCLEOTIDE SEQUENCE [LARGE SCALE GENOMIC DNA]</scope>
    <source>
        <strain evidence="10">IR12</strain>
    </source>
</reference>
<keyword evidence="10" id="KW-1185">Reference proteome</keyword>